<proteinExistence type="inferred from homology"/>
<dbReference type="CDD" id="cd04301">
    <property type="entry name" value="NAT_SF"/>
    <property type="match status" value="1"/>
</dbReference>
<dbReference type="PANTHER" id="PTHR10545">
    <property type="entry name" value="DIAMINE N-ACETYLTRANSFERASE"/>
    <property type="match status" value="1"/>
</dbReference>
<name>A0A8C8S341_9SAUR</name>
<dbReference type="Ensembl" id="ENSPCET00000015377.1">
    <property type="protein sequence ID" value="ENSPCEP00000014847.1"/>
    <property type="gene ID" value="ENSPCEG00000011722.1"/>
</dbReference>
<evidence type="ECO:0000313" key="6">
    <source>
        <dbReference type="Ensembl" id="ENSPCEP00000014847.1"/>
    </source>
</evidence>
<keyword evidence="2" id="KW-0808">Transferase</keyword>
<dbReference type="Proteomes" id="UP000694393">
    <property type="component" value="Unplaced"/>
</dbReference>
<sequence>SMECTIRPAQSADCDRIMGMIRVILRADGFRRDPFFQCLLAELPPEQGDNQGHPIGYALFFFGYSVHTGRIVYMENLYVVSEFRGRGIGRKLLSEVAKVALAADCAEIKFTVSEWNSRVLAWYRCLGAQDKSEIDGWHCLEMDAETLHRLAGDGGHRTSCQASPSTDGVMGAQGARPEAATSAWQE</sequence>
<dbReference type="InterPro" id="IPR000182">
    <property type="entry name" value="GNAT_dom"/>
</dbReference>
<evidence type="ECO:0000259" key="5">
    <source>
        <dbReference type="PROSITE" id="PS51186"/>
    </source>
</evidence>
<reference evidence="6" key="1">
    <citation type="submission" date="2025-08" db="UniProtKB">
        <authorList>
            <consortium name="Ensembl"/>
        </authorList>
    </citation>
    <scope>IDENTIFICATION</scope>
</reference>
<keyword evidence="3" id="KW-0012">Acyltransferase</keyword>
<dbReference type="FunFam" id="3.40.630.30:FF:000064">
    <property type="entry name" value="GNAT family acetyltransferase"/>
    <property type="match status" value="1"/>
</dbReference>
<dbReference type="InterPro" id="IPR051016">
    <property type="entry name" value="Diverse_Substrate_AcTransf"/>
</dbReference>
<evidence type="ECO:0000256" key="2">
    <source>
        <dbReference type="ARBA" id="ARBA00022679"/>
    </source>
</evidence>
<dbReference type="Pfam" id="PF00583">
    <property type="entry name" value="Acetyltransf_1"/>
    <property type="match status" value="1"/>
</dbReference>
<comment type="similarity">
    <text evidence="1">Belongs to the acetyltransferase family.</text>
</comment>
<evidence type="ECO:0000256" key="3">
    <source>
        <dbReference type="ARBA" id="ARBA00023315"/>
    </source>
</evidence>
<organism evidence="6 7">
    <name type="scientific">Pelusios castaneus</name>
    <name type="common">West African mud turtle</name>
    <dbReference type="NCBI Taxonomy" id="367368"/>
    <lineage>
        <taxon>Eukaryota</taxon>
        <taxon>Metazoa</taxon>
        <taxon>Chordata</taxon>
        <taxon>Craniata</taxon>
        <taxon>Vertebrata</taxon>
        <taxon>Euteleostomi</taxon>
        <taxon>Archelosauria</taxon>
        <taxon>Testudinata</taxon>
        <taxon>Testudines</taxon>
        <taxon>Pleurodira</taxon>
        <taxon>Pelomedusidae</taxon>
        <taxon>Pelusios</taxon>
    </lineage>
</organism>
<reference evidence="6" key="2">
    <citation type="submission" date="2025-09" db="UniProtKB">
        <authorList>
            <consortium name="Ensembl"/>
        </authorList>
    </citation>
    <scope>IDENTIFICATION</scope>
</reference>
<accession>A0A8C8S341</accession>
<dbReference type="PANTHER" id="PTHR10545:SF29">
    <property type="entry name" value="GH14572P-RELATED"/>
    <property type="match status" value="1"/>
</dbReference>
<evidence type="ECO:0000256" key="1">
    <source>
        <dbReference type="ARBA" id="ARBA00008694"/>
    </source>
</evidence>
<dbReference type="AlphaFoldDB" id="A0A8C8S341"/>
<evidence type="ECO:0000256" key="4">
    <source>
        <dbReference type="SAM" id="MobiDB-lite"/>
    </source>
</evidence>
<dbReference type="GO" id="GO:0008080">
    <property type="term" value="F:N-acetyltransferase activity"/>
    <property type="evidence" value="ECO:0007669"/>
    <property type="project" value="TreeGrafter"/>
</dbReference>
<dbReference type="Gene3D" id="3.40.630.30">
    <property type="match status" value="1"/>
</dbReference>
<dbReference type="SUPFAM" id="SSF55729">
    <property type="entry name" value="Acyl-CoA N-acyltransferases (Nat)"/>
    <property type="match status" value="1"/>
</dbReference>
<feature type="domain" description="N-acetyltransferase" evidence="5">
    <location>
        <begin position="4"/>
        <end position="145"/>
    </location>
</feature>
<dbReference type="InterPro" id="IPR016181">
    <property type="entry name" value="Acyl_CoA_acyltransferase"/>
</dbReference>
<dbReference type="PROSITE" id="PS51186">
    <property type="entry name" value="GNAT"/>
    <property type="match status" value="1"/>
</dbReference>
<keyword evidence="7" id="KW-1185">Reference proteome</keyword>
<evidence type="ECO:0000313" key="7">
    <source>
        <dbReference type="Proteomes" id="UP000694393"/>
    </source>
</evidence>
<protein>
    <recommendedName>
        <fullName evidence="5">N-acetyltransferase domain-containing protein</fullName>
    </recommendedName>
</protein>
<feature type="region of interest" description="Disordered" evidence="4">
    <location>
        <begin position="155"/>
        <end position="186"/>
    </location>
</feature>